<reference evidence="3" key="1">
    <citation type="journal article" date="2013" name="Nat. Genet.">
        <title>The draft genomes of soft-shell turtle and green sea turtle yield insights into the development and evolution of the turtle-specific body plan.</title>
        <authorList>
            <person name="Wang Z."/>
            <person name="Pascual-Anaya J."/>
            <person name="Zadissa A."/>
            <person name="Li W."/>
            <person name="Niimura Y."/>
            <person name="Huang Z."/>
            <person name="Li C."/>
            <person name="White S."/>
            <person name="Xiong Z."/>
            <person name="Fang D."/>
            <person name="Wang B."/>
            <person name="Ming Y."/>
            <person name="Chen Y."/>
            <person name="Zheng Y."/>
            <person name="Kuraku S."/>
            <person name="Pignatelli M."/>
            <person name="Herrero J."/>
            <person name="Beal K."/>
            <person name="Nozawa M."/>
            <person name="Li Q."/>
            <person name="Wang J."/>
            <person name="Zhang H."/>
            <person name="Yu L."/>
            <person name="Shigenobu S."/>
            <person name="Wang J."/>
            <person name="Liu J."/>
            <person name="Flicek P."/>
            <person name="Searle S."/>
            <person name="Wang J."/>
            <person name="Kuratani S."/>
            <person name="Yin Y."/>
            <person name="Aken B."/>
            <person name="Zhang G."/>
            <person name="Irie N."/>
        </authorList>
    </citation>
    <scope>NUCLEOTIDE SEQUENCE [LARGE SCALE GENOMIC DNA]</scope>
</reference>
<feature type="compositionally biased region" description="Basic residues" evidence="1">
    <location>
        <begin position="42"/>
        <end position="51"/>
    </location>
</feature>
<dbReference type="Gene3D" id="1.10.287.3160">
    <property type="match status" value="1"/>
</dbReference>
<dbReference type="AlphaFoldDB" id="M7AKQ6"/>
<sequence length="346" mass="36632">MEATLRLQSDPGPNNLAPSMSSSVRSTLAPTAHETGPAKDSKAHRHCHYSGHRASASVRHHSPSPVPVKKKRLVRDRSSSLKPKGLAPSNGVGVLGVVRATVSACTTDDDDALWQSGPANSHGFGTDTLASSGTSSPALAAAQSSSSVQAPQPEYRLPRDPGGAEGSELGPPPVLFSSSSPDEAVEGTSTDPALEDSRVLQQLLRQAAQSLGIQAKEVKEDLDPVIDILAPSGPSRVALPFIKSITETSKNLWQTPVSLAPTAKKSERCYFVPSRAYEHLYTHPPPDSLVVDAANQRERQGFQGSTPKNRDAKKLDLFGRKVYSTGGLQPAGHSKPLRASHLLVYG</sequence>
<dbReference type="EMBL" id="KB586771">
    <property type="protein sequence ID" value="EMP25731.1"/>
    <property type="molecule type" value="Genomic_DNA"/>
</dbReference>
<feature type="compositionally biased region" description="Polar residues" evidence="1">
    <location>
        <begin position="176"/>
        <end position="191"/>
    </location>
</feature>
<accession>M7AKQ6</accession>
<evidence type="ECO:0000313" key="2">
    <source>
        <dbReference type="EMBL" id="EMP25731.1"/>
    </source>
</evidence>
<evidence type="ECO:0000313" key="3">
    <source>
        <dbReference type="Proteomes" id="UP000031443"/>
    </source>
</evidence>
<feature type="compositionally biased region" description="Polar residues" evidence="1">
    <location>
        <begin position="16"/>
        <end position="29"/>
    </location>
</feature>
<keyword evidence="3" id="KW-1185">Reference proteome</keyword>
<gene>
    <name evidence="2" type="ORF">UY3_17194</name>
</gene>
<feature type="region of interest" description="Disordered" evidence="1">
    <location>
        <begin position="1"/>
        <end position="93"/>
    </location>
</feature>
<feature type="compositionally biased region" description="Low complexity" evidence="1">
    <location>
        <begin position="135"/>
        <end position="153"/>
    </location>
</feature>
<name>M7AKQ6_CHEMY</name>
<feature type="compositionally biased region" description="Basic residues" evidence="1">
    <location>
        <begin position="58"/>
        <end position="74"/>
    </location>
</feature>
<proteinExistence type="predicted"/>
<dbReference type="Proteomes" id="UP000031443">
    <property type="component" value="Unassembled WGS sequence"/>
</dbReference>
<organism evidence="2 3">
    <name type="scientific">Chelonia mydas</name>
    <name type="common">Green sea-turtle</name>
    <name type="synonym">Chelonia agassizi</name>
    <dbReference type="NCBI Taxonomy" id="8469"/>
    <lineage>
        <taxon>Eukaryota</taxon>
        <taxon>Metazoa</taxon>
        <taxon>Chordata</taxon>
        <taxon>Craniata</taxon>
        <taxon>Vertebrata</taxon>
        <taxon>Euteleostomi</taxon>
        <taxon>Archelosauria</taxon>
        <taxon>Testudinata</taxon>
        <taxon>Testudines</taxon>
        <taxon>Cryptodira</taxon>
        <taxon>Durocryptodira</taxon>
        <taxon>Americhelydia</taxon>
        <taxon>Chelonioidea</taxon>
        <taxon>Cheloniidae</taxon>
        <taxon>Chelonia</taxon>
    </lineage>
</organism>
<feature type="region of interest" description="Disordered" evidence="1">
    <location>
        <begin position="124"/>
        <end position="194"/>
    </location>
</feature>
<protein>
    <submittedName>
        <fullName evidence="2">Uncharacterized protein</fullName>
    </submittedName>
</protein>
<evidence type="ECO:0000256" key="1">
    <source>
        <dbReference type="SAM" id="MobiDB-lite"/>
    </source>
</evidence>